<evidence type="ECO:0000256" key="1">
    <source>
        <dbReference type="ARBA" id="ARBA00022475"/>
    </source>
</evidence>
<dbReference type="PANTHER" id="PTHR43221">
    <property type="entry name" value="PROTEASE HTPX"/>
    <property type="match status" value="1"/>
</dbReference>
<name>A0AAE3P330_9BACT</name>
<dbReference type="PANTHER" id="PTHR43221:SF2">
    <property type="entry name" value="PROTEASE HTPX HOMOLOG"/>
    <property type="match status" value="1"/>
</dbReference>
<keyword evidence="4" id="KW-0479">Metal-binding</keyword>
<keyword evidence="3 11" id="KW-0812">Transmembrane</keyword>
<feature type="transmembrane region" description="Helical" evidence="11">
    <location>
        <begin position="396"/>
        <end position="417"/>
    </location>
</feature>
<keyword evidence="5 10" id="KW-0378">Hydrolase</keyword>
<evidence type="ECO:0000256" key="7">
    <source>
        <dbReference type="ARBA" id="ARBA00022989"/>
    </source>
</evidence>
<feature type="transmembrane region" description="Helical" evidence="11">
    <location>
        <begin position="119"/>
        <end position="139"/>
    </location>
</feature>
<evidence type="ECO:0000256" key="2">
    <source>
        <dbReference type="ARBA" id="ARBA00022670"/>
    </source>
</evidence>
<keyword evidence="8 10" id="KW-0482">Metalloprotease</keyword>
<dbReference type="InterPro" id="IPR001915">
    <property type="entry name" value="Peptidase_M48"/>
</dbReference>
<keyword evidence="6 10" id="KW-0862">Zinc</keyword>
<evidence type="ECO:0000313" key="14">
    <source>
        <dbReference type="Proteomes" id="UP001144110"/>
    </source>
</evidence>
<dbReference type="Proteomes" id="UP001144110">
    <property type="component" value="Unassembled WGS sequence"/>
</dbReference>
<keyword evidence="9 11" id="KW-0472">Membrane</keyword>
<comment type="caution">
    <text evidence="13">The sequence shown here is derived from an EMBL/GenBank/DDBJ whole genome shotgun (WGS) entry which is preliminary data.</text>
</comment>
<reference evidence="13" key="1">
    <citation type="submission" date="2022-11" db="EMBL/GenBank/DDBJ databases">
        <title>Candidatus Alkanophaga archaea from heated hydrothermal vent sediment oxidize petroleum alkanes.</title>
        <authorList>
            <person name="Zehnle H."/>
            <person name="Laso-Perez R."/>
            <person name="Lipp J."/>
            <person name="Teske A."/>
            <person name="Wegener G."/>
        </authorList>
    </citation>
    <scope>NUCLEOTIDE SEQUENCE</scope>
    <source>
        <strain evidence="13">MCA70</strain>
    </source>
</reference>
<feature type="transmembrane region" description="Helical" evidence="11">
    <location>
        <begin position="29"/>
        <end position="47"/>
    </location>
</feature>
<dbReference type="Pfam" id="PF01435">
    <property type="entry name" value="Peptidase_M48"/>
    <property type="match status" value="1"/>
</dbReference>
<dbReference type="GO" id="GO:0004222">
    <property type="term" value="F:metalloendopeptidase activity"/>
    <property type="evidence" value="ECO:0007669"/>
    <property type="project" value="InterPro"/>
</dbReference>
<feature type="transmembrane region" description="Helical" evidence="11">
    <location>
        <begin position="151"/>
        <end position="170"/>
    </location>
</feature>
<dbReference type="Gene3D" id="3.30.2010.10">
    <property type="entry name" value="Metalloproteases ('zincins'), catalytic domain"/>
    <property type="match status" value="1"/>
</dbReference>
<organism evidence="13 14">
    <name type="scientific">Candidatus Thermodesulfobacterium syntrophicum</name>
    <dbReference type="NCBI Taxonomy" id="3060442"/>
    <lineage>
        <taxon>Bacteria</taxon>
        <taxon>Pseudomonadati</taxon>
        <taxon>Thermodesulfobacteriota</taxon>
        <taxon>Thermodesulfobacteria</taxon>
        <taxon>Thermodesulfobacteriales</taxon>
        <taxon>Thermodesulfobacteriaceae</taxon>
        <taxon>Thermodesulfobacterium</taxon>
    </lineage>
</organism>
<feature type="transmembrane region" description="Helical" evidence="11">
    <location>
        <begin position="90"/>
        <end position="112"/>
    </location>
</feature>
<feature type="transmembrane region" description="Helical" evidence="11">
    <location>
        <begin position="302"/>
        <end position="320"/>
    </location>
</feature>
<evidence type="ECO:0000259" key="12">
    <source>
        <dbReference type="Pfam" id="PF01435"/>
    </source>
</evidence>
<evidence type="ECO:0000256" key="5">
    <source>
        <dbReference type="ARBA" id="ARBA00022801"/>
    </source>
</evidence>
<keyword evidence="2 10" id="KW-0645">Protease</keyword>
<dbReference type="EMBL" id="JAPHEG010000009">
    <property type="protein sequence ID" value="MDF2954302.1"/>
    <property type="molecule type" value="Genomic_DNA"/>
</dbReference>
<gene>
    <name evidence="13" type="ORF">OD816_001547</name>
</gene>
<comment type="similarity">
    <text evidence="10">Belongs to the peptidase M48 family.</text>
</comment>
<dbReference type="AlphaFoldDB" id="A0AAE3P330"/>
<evidence type="ECO:0000256" key="8">
    <source>
        <dbReference type="ARBA" id="ARBA00023049"/>
    </source>
</evidence>
<evidence type="ECO:0000256" key="11">
    <source>
        <dbReference type="SAM" id="Phobius"/>
    </source>
</evidence>
<feature type="transmembrane region" description="Helical" evidence="11">
    <location>
        <begin position="7"/>
        <end position="23"/>
    </location>
</feature>
<evidence type="ECO:0000256" key="6">
    <source>
        <dbReference type="ARBA" id="ARBA00022833"/>
    </source>
</evidence>
<feature type="transmembrane region" description="Helical" evidence="11">
    <location>
        <begin position="59"/>
        <end position="78"/>
    </location>
</feature>
<accession>A0AAE3P330</accession>
<dbReference type="CDD" id="cd07345">
    <property type="entry name" value="M48A_Ste24p-like"/>
    <property type="match status" value="1"/>
</dbReference>
<evidence type="ECO:0000256" key="9">
    <source>
        <dbReference type="ARBA" id="ARBA00023136"/>
    </source>
</evidence>
<evidence type="ECO:0000256" key="10">
    <source>
        <dbReference type="RuleBase" id="RU003983"/>
    </source>
</evidence>
<feature type="domain" description="Peptidase M48" evidence="12">
    <location>
        <begin position="175"/>
        <end position="358"/>
    </location>
</feature>
<protein>
    <submittedName>
        <fullName evidence="13">Zn-dependent protease with chaperone function</fullName>
    </submittedName>
</protein>
<evidence type="ECO:0000313" key="13">
    <source>
        <dbReference type="EMBL" id="MDF2954302.1"/>
    </source>
</evidence>
<sequence length="429" mass="51316">MIYEDLIYLWLAFIVYEFIPITSYEIPFLFSLFLIKEFLFIFFLLIVRKKVYQSKFDIVPILEKIFIAFVFIFYLIDLSFFKLKIYLDRIYFSSLLGILWFLHYMFLVKFLLLRVSLNYLRILFGIIFPIIMLVVLQDIFDMLGMTFQGDIFLFLILVIFISPFLMVKIWPVKPMENSELEKSILDFFKKNKVKITQIYVLNNLGKKVYTAGILGFLSPFKYLFFSKPILNILSKKEILGVVAHEIGHLKKRHNLWLLLVLINLPLYLLTFSVLVVLIINYFYPELIQFIENKESLPFSVEAFWGIALIFLSFIYIRYIFSFFLRQFEREADFYSAIILKTPQPLISALFKIGQITGQLYKKSWHHYGIFERIEFLNEMFSNVEKSKNIKKKFIKIRLILMLWIFFNLMISLIVLNIEEIVKGVSWLFS</sequence>
<feature type="transmembrane region" description="Helical" evidence="11">
    <location>
        <begin position="255"/>
        <end position="282"/>
    </location>
</feature>
<keyword evidence="7 11" id="KW-1133">Transmembrane helix</keyword>
<evidence type="ECO:0000256" key="3">
    <source>
        <dbReference type="ARBA" id="ARBA00022692"/>
    </source>
</evidence>
<comment type="cofactor">
    <cofactor evidence="10">
        <name>Zn(2+)</name>
        <dbReference type="ChEBI" id="CHEBI:29105"/>
    </cofactor>
    <text evidence="10">Binds 1 zinc ion per subunit.</text>
</comment>
<keyword evidence="1" id="KW-1003">Cell membrane</keyword>
<evidence type="ECO:0000256" key="4">
    <source>
        <dbReference type="ARBA" id="ARBA00022723"/>
    </source>
</evidence>
<dbReference type="GO" id="GO:0006508">
    <property type="term" value="P:proteolysis"/>
    <property type="evidence" value="ECO:0007669"/>
    <property type="project" value="UniProtKB-KW"/>
</dbReference>
<dbReference type="GO" id="GO:0046872">
    <property type="term" value="F:metal ion binding"/>
    <property type="evidence" value="ECO:0007669"/>
    <property type="project" value="UniProtKB-KW"/>
</dbReference>
<proteinExistence type="inferred from homology"/>
<dbReference type="InterPro" id="IPR050083">
    <property type="entry name" value="HtpX_protease"/>
</dbReference>